<accession>A0A0H2MH88</accession>
<dbReference type="InterPro" id="IPR007387">
    <property type="entry name" value="TRAP_DctQ"/>
</dbReference>
<feature type="domain" description="Tripartite ATP-independent periplasmic transporters DctQ component" evidence="10">
    <location>
        <begin position="27"/>
        <end position="153"/>
    </location>
</feature>
<evidence type="ECO:0000256" key="9">
    <source>
        <dbReference type="RuleBase" id="RU369079"/>
    </source>
</evidence>
<evidence type="ECO:0000313" key="11">
    <source>
        <dbReference type="EMBL" id="KLN56195.1"/>
    </source>
</evidence>
<sequence length="175" mass="19101">MDPFFIRLCDRLYLACIWLAGGAIFLMSLIIPWGVFTRYVLGTGSQWPEPIAILLMMVFTFVGAAAAYRAGAHIAVTMLTDPLPPALRGAMAVLVNLLMVLICGFVAYYGTRLCMETWNQSISELSWLPVGVTYAALPIGGAATLVFVIERMIFGSQAARGIVRYEELNDAEKAA</sequence>
<comment type="similarity">
    <text evidence="8 9">Belongs to the TRAP transporter small permease family.</text>
</comment>
<dbReference type="Pfam" id="PF04290">
    <property type="entry name" value="DctQ"/>
    <property type="match status" value="1"/>
</dbReference>
<evidence type="ECO:0000256" key="7">
    <source>
        <dbReference type="ARBA" id="ARBA00023136"/>
    </source>
</evidence>
<comment type="caution">
    <text evidence="11">The sequence shown here is derived from an EMBL/GenBank/DDBJ whole genome shotgun (WGS) entry which is preliminary data.</text>
</comment>
<dbReference type="GO" id="GO:0005886">
    <property type="term" value="C:plasma membrane"/>
    <property type="evidence" value="ECO:0007669"/>
    <property type="project" value="UniProtKB-SubCell"/>
</dbReference>
<dbReference type="PANTHER" id="PTHR35011:SF11">
    <property type="entry name" value="TRAP TRANSPORTER SMALL PERMEASE PROTEIN"/>
    <property type="match status" value="1"/>
</dbReference>
<evidence type="ECO:0000256" key="5">
    <source>
        <dbReference type="ARBA" id="ARBA00022692"/>
    </source>
</evidence>
<evidence type="ECO:0000256" key="2">
    <source>
        <dbReference type="ARBA" id="ARBA00022448"/>
    </source>
</evidence>
<name>A0A0H2MH88_VARPD</name>
<evidence type="ECO:0000256" key="6">
    <source>
        <dbReference type="ARBA" id="ARBA00022989"/>
    </source>
</evidence>
<keyword evidence="6 9" id="KW-1133">Transmembrane helix</keyword>
<comment type="function">
    <text evidence="9">Part of the tripartite ATP-independent periplasmic (TRAP) transport system.</text>
</comment>
<dbReference type="PANTHER" id="PTHR35011">
    <property type="entry name" value="2,3-DIKETO-L-GULONATE TRAP TRANSPORTER SMALL PERMEASE PROTEIN YIAM"/>
    <property type="match status" value="1"/>
</dbReference>
<evidence type="ECO:0000259" key="10">
    <source>
        <dbReference type="Pfam" id="PF04290"/>
    </source>
</evidence>
<keyword evidence="3" id="KW-1003">Cell membrane</keyword>
<feature type="transmembrane region" description="Helical" evidence="9">
    <location>
        <begin position="130"/>
        <end position="149"/>
    </location>
</feature>
<evidence type="ECO:0000313" key="12">
    <source>
        <dbReference type="Proteomes" id="UP000035170"/>
    </source>
</evidence>
<comment type="subunit">
    <text evidence="9">The complex comprises the extracytoplasmic solute receptor protein and the two transmembrane proteins.</text>
</comment>
<dbReference type="GO" id="GO:0015740">
    <property type="term" value="P:C4-dicarboxylate transport"/>
    <property type="evidence" value="ECO:0007669"/>
    <property type="project" value="TreeGrafter"/>
</dbReference>
<keyword evidence="2 9" id="KW-0813">Transport</keyword>
<evidence type="ECO:0000256" key="4">
    <source>
        <dbReference type="ARBA" id="ARBA00022519"/>
    </source>
</evidence>
<dbReference type="GO" id="GO:0022857">
    <property type="term" value="F:transmembrane transporter activity"/>
    <property type="evidence" value="ECO:0007669"/>
    <property type="project" value="UniProtKB-UniRule"/>
</dbReference>
<dbReference type="Proteomes" id="UP000035170">
    <property type="component" value="Unassembled WGS sequence"/>
</dbReference>
<dbReference type="InterPro" id="IPR055348">
    <property type="entry name" value="DctQ"/>
</dbReference>
<dbReference type="PATRIC" id="fig|34073.19.peg.2567"/>
<protein>
    <recommendedName>
        <fullName evidence="9">TRAP transporter small permease protein</fullName>
    </recommendedName>
</protein>
<feature type="transmembrane region" description="Helical" evidence="9">
    <location>
        <begin position="51"/>
        <end position="68"/>
    </location>
</feature>
<gene>
    <name evidence="11" type="primary">yiaM2</name>
    <name evidence="11" type="ORF">VPARA_24990</name>
</gene>
<dbReference type="AlphaFoldDB" id="A0A0H2MH88"/>
<dbReference type="EMBL" id="JZWI01000012">
    <property type="protein sequence ID" value="KLN56195.1"/>
    <property type="molecule type" value="Genomic_DNA"/>
</dbReference>
<evidence type="ECO:0000256" key="3">
    <source>
        <dbReference type="ARBA" id="ARBA00022475"/>
    </source>
</evidence>
<comment type="subcellular location">
    <subcellularLocation>
        <location evidence="1 9">Cell inner membrane</location>
        <topology evidence="1 9">Multi-pass membrane protein</topology>
    </subcellularLocation>
</comment>
<organism evidence="11 12">
    <name type="scientific">Variovorax paradoxus</name>
    <dbReference type="NCBI Taxonomy" id="34073"/>
    <lineage>
        <taxon>Bacteria</taxon>
        <taxon>Pseudomonadati</taxon>
        <taxon>Pseudomonadota</taxon>
        <taxon>Betaproteobacteria</taxon>
        <taxon>Burkholderiales</taxon>
        <taxon>Comamonadaceae</taxon>
        <taxon>Variovorax</taxon>
    </lineage>
</organism>
<keyword evidence="5 9" id="KW-0812">Transmembrane</keyword>
<feature type="transmembrane region" description="Helical" evidence="9">
    <location>
        <begin position="12"/>
        <end position="31"/>
    </location>
</feature>
<keyword evidence="12" id="KW-1185">Reference proteome</keyword>
<dbReference type="RefSeq" id="WP_047784763.1">
    <property type="nucleotide sequence ID" value="NZ_JZWI01000012.1"/>
</dbReference>
<keyword evidence="7 9" id="KW-0472">Membrane</keyword>
<reference evidence="11 12" key="1">
    <citation type="submission" date="2015-03" db="EMBL/GenBank/DDBJ databases">
        <title>Genome sequence of Variovorax paradoxus TBEA6.</title>
        <authorList>
            <person name="Poehlein A."/>
            <person name="Schuldes J."/>
            <person name="Wuebbeler J.H."/>
            <person name="Hiessl S."/>
            <person name="Steinbuechel A."/>
            <person name="Daniel R."/>
        </authorList>
    </citation>
    <scope>NUCLEOTIDE SEQUENCE [LARGE SCALE GENOMIC DNA]</scope>
    <source>
        <strain evidence="11 12">TBEA6</strain>
    </source>
</reference>
<evidence type="ECO:0000256" key="1">
    <source>
        <dbReference type="ARBA" id="ARBA00004429"/>
    </source>
</evidence>
<evidence type="ECO:0000256" key="8">
    <source>
        <dbReference type="ARBA" id="ARBA00038436"/>
    </source>
</evidence>
<proteinExistence type="inferred from homology"/>
<feature type="transmembrane region" description="Helical" evidence="9">
    <location>
        <begin position="89"/>
        <end position="110"/>
    </location>
</feature>
<keyword evidence="4 9" id="KW-0997">Cell inner membrane</keyword>